<dbReference type="InterPro" id="IPR023296">
    <property type="entry name" value="Glyco_hydro_beta-prop_sf"/>
</dbReference>
<accession>A0A177T9W6</accession>
<dbReference type="Pfam" id="PF04616">
    <property type="entry name" value="Glyco_hydro_43"/>
    <property type="match status" value="1"/>
</dbReference>
<evidence type="ECO:0008006" key="7">
    <source>
        <dbReference type="Google" id="ProtNLM"/>
    </source>
</evidence>
<reference evidence="5" key="1">
    <citation type="submission" date="2016-04" db="EMBL/GenBank/DDBJ databases">
        <authorList>
            <person name="Nguyen H.D."/>
            <person name="Samba Siva P."/>
            <person name="Cullis J."/>
            <person name="Levesque C.A."/>
            <person name="Hambleton S."/>
        </authorList>
    </citation>
    <scope>NUCLEOTIDE SEQUENCE</scope>
    <source>
        <strain evidence="5">DAOMC 236416</strain>
    </source>
</reference>
<gene>
    <name evidence="5" type="ORF">A4X13_0g6741</name>
</gene>
<dbReference type="PANTHER" id="PTHR42812">
    <property type="entry name" value="BETA-XYLOSIDASE"/>
    <property type="match status" value="1"/>
</dbReference>
<comment type="caution">
    <text evidence="5">The sequence shown here is derived from an EMBL/GenBank/DDBJ whole genome shotgun (WGS) entry which is preliminary data.</text>
</comment>
<dbReference type="GO" id="GO:0005975">
    <property type="term" value="P:carbohydrate metabolic process"/>
    <property type="evidence" value="ECO:0007669"/>
    <property type="project" value="InterPro"/>
</dbReference>
<dbReference type="Gene3D" id="2.115.10.20">
    <property type="entry name" value="Glycosyl hydrolase domain, family 43"/>
    <property type="match status" value="1"/>
</dbReference>
<dbReference type="InterPro" id="IPR006710">
    <property type="entry name" value="Glyco_hydro_43"/>
</dbReference>
<dbReference type="SUPFAM" id="SSF75005">
    <property type="entry name" value="Arabinanase/levansucrase/invertase"/>
    <property type="match status" value="1"/>
</dbReference>
<dbReference type="PANTHER" id="PTHR42812:SF5">
    <property type="entry name" value="ENDO-ARABINASE"/>
    <property type="match status" value="1"/>
</dbReference>
<organism evidence="5 6">
    <name type="scientific">Tilletia indica</name>
    <dbReference type="NCBI Taxonomy" id="43049"/>
    <lineage>
        <taxon>Eukaryota</taxon>
        <taxon>Fungi</taxon>
        <taxon>Dikarya</taxon>
        <taxon>Basidiomycota</taxon>
        <taxon>Ustilaginomycotina</taxon>
        <taxon>Exobasidiomycetes</taxon>
        <taxon>Tilletiales</taxon>
        <taxon>Tilletiaceae</taxon>
        <taxon>Tilletia</taxon>
    </lineage>
</organism>
<evidence type="ECO:0000256" key="3">
    <source>
        <dbReference type="ARBA" id="ARBA00023295"/>
    </source>
</evidence>
<proteinExistence type="inferred from homology"/>
<keyword evidence="6" id="KW-1185">Reference proteome</keyword>
<keyword evidence="3 4" id="KW-0326">Glycosidase</keyword>
<sequence length="428" mass="46449">MPAHAHLGWVNPVIGHDFPDPGVRYDPVSKAWYAFSTNGNGKNVQCSYTYDFCSWHHHDQDVLPGPLPPWTSGRPGFIWAPEVIQAPQNRGGWLMYVTVQDRKTDKQAVAVAYASGGPLGPYHFVSNGPIVSRGETGGCIDPQPFEDPNSNKRYLVYKNDQDHMYTEKCQVWVQELSEDGLSLVGERVGLMGPTQPWQGKLIEAPYLTYHRGSNSYCLFYSSGTFTTEGYATSYAISRNGLFGPYTPSQHPLLFTDRARGITGPGGASIVEGVEGHHFIIFHSLAHEHGPRPTCIHRLEWGHDGVPSLPGRPNVGKRLRLLAEREDDQAHGFGPAPEHFQGGAPHGGGYPAPSPHAGQQNHSGGGGGFPGPMRPGGNIYAQGGGPPFRLPGSPTHGENGGNGEEEKSIGSKITGALFKRGMFDKKDKK</sequence>
<dbReference type="AlphaFoldDB" id="A0A177T9W6"/>
<protein>
    <recommendedName>
        <fullName evidence="7">Glycosyl hydrolase family 43 protein</fullName>
    </recommendedName>
</protein>
<comment type="similarity">
    <text evidence="1 4">Belongs to the glycosyl hydrolase 43 family.</text>
</comment>
<reference evidence="5" key="2">
    <citation type="journal article" date="2019" name="IMA Fungus">
        <title>Genome sequencing and comparison of five Tilletia species to identify candidate genes for the detection of regulated species infecting wheat.</title>
        <authorList>
            <person name="Nguyen H.D.T."/>
            <person name="Sultana T."/>
            <person name="Kesanakurti P."/>
            <person name="Hambleton S."/>
        </authorList>
    </citation>
    <scope>NUCLEOTIDE SEQUENCE</scope>
    <source>
        <strain evidence="5">DAOMC 236416</strain>
    </source>
</reference>
<evidence type="ECO:0000313" key="6">
    <source>
        <dbReference type="Proteomes" id="UP000077521"/>
    </source>
</evidence>
<evidence type="ECO:0000313" key="5">
    <source>
        <dbReference type="EMBL" id="KAE8244238.1"/>
    </source>
</evidence>
<dbReference type="InterPro" id="IPR051795">
    <property type="entry name" value="Glycosyl_Hydrlase_43"/>
</dbReference>
<keyword evidence="2 4" id="KW-0378">Hydrolase</keyword>
<dbReference type="GO" id="GO:0004553">
    <property type="term" value="F:hydrolase activity, hydrolyzing O-glycosyl compounds"/>
    <property type="evidence" value="ECO:0007669"/>
    <property type="project" value="InterPro"/>
</dbReference>
<dbReference type="CDD" id="cd08999">
    <property type="entry name" value="GH43_ABN-like"/>
    <property type="match status" value="1"/>
</dbReference>
<dbReference type="Proteomes" id="UP000077521">
    <property type="component" value="Unassembled WGS sequence"/>
</dbReference>
<dbReference type="OrthoDB" id="3879658at2759"/>
<evidence type="ECO:0000256" key="1">
    <source>
        <dbReference type="ARBA" id="ARBA00009865"/>
    </source>
</evidence>
<evidence type="ECO:0000256" key="2">
    <source>
        <dbReference type="ARBA" id="ARBA00022801"/>
    </source>
</evidence>
<dbReference type="EMBL" id="LWDF02000690">
    <property type="protein sequence ID" value="KAE8244238.1"/>
    <property type="molecule type" value="Genomic_DNA"/>
</dbReference>
<evidence type="ECO:0000256" key="4">
    <source>
        <dbReference type="RuleBase" id="RU361187"/>
    </source>
</evidence>
<name>A0A177T9W6_9BASI</name>